<evidence type="ECO:0000256" key="2">
    <source>
        <dbReference type="ARBA" id="ARBA00012925"/>
    </source>
</evidence>
<dbReference type="PANTHER" id="PTHR11002">
    <property type="entry name" value="CARBONIC ANHYDRASE"/>
    <property type="match status" value="1"/>
</dbReference>
<feature type="signal peptide" evidence="9">
    <location>
        <begin position="1"/>
        <end position="23"/>
    </location>
</feature>
<comment type="catalytic activity">
    <reaction evidence="6 8">
        <text>hydrogencarbonate + H(+) = CO2 + H2O</text>
        <dbReference type="Rhea" id="RHEA:10748"/>
        <dbReference type="ChEBI" id="CHEBI:15377"/>
        <dbReference type="ChEBI" id="CHEBI:15378"/>
        <dbReference type="ChEBI" id="CHEBI:16526"/>
        <dbReference type="ChEBI" id="CHEBI:17544"/>
        <dbReference type="EC" id="4.2.1.1"/>
    </reaction>
</comment>
<keyword evidence="3 7" id="KW-0479">Metal-binding</keyword>
<proteinExistence type="inferred from homology"/>
<dbReference type="GO" id="GO:0071244">
    <property type="term" value="P:cellular response to carbon dioxide"/>
    <property type="evidence" value="ECO:0007669"/>
    <property type="project" value="TreeGrafter"/>
</dbReference>
<dbReference type="InterPro" id="IPR036874">
    <property type="entry name" value="Carbonic_anhydrase_sf"/>
</dbReference>
<dbReference type="SUPFAM" id="SSF53056">
    <property type="entry name" value="beta-carbonic anhydrase, cab"/>
    <property type="match status" value="1"/>
</dbReference>
<comment type="similarity">
    <text evidence="1 8">Belongs to the beta-class carbonic anhydrase family.</text>
</comment>
<comment type="cofactor">
    <cofactor evidence="7">
        <name>Zn(2+)</name>
        <dbReference type="ChEBI" id="CHEBI:29105"/>
    </cofactor>
    <text evidence="7">Binds 1 zinc ion per subunit.</text>
</comment>
<feature type="binding site" evidence="7">
    <location>
        <position position="82"/>
    </location>
    <ligand>
        <name>Zn(2+)</name>
        <dbReference type="ChEBI" id="CHEBI:29105"/>
    </ligand>
</feature>
<evidence type="ECO:0000256" key="7">
    <source>
        <dbReference type="PIRSR" id="PIRSR601765-1"/>
    </source>
</evidence>
<keyword evidence="11" id="KW-1185">Reference proteome</keyword>
<feature type="binding site" evidence="7">
    <location>
        <position position="84"/>
    </location>
    <ligand>
        <name>Zn(2+)</name>
        <dbReference type="ChEBI" id="CHEBI:29105"/>
    </ligand>
</feature>
<name>A0A9W8K2Z7_9AGAR</name>
<dbReference type="Proteomes" id="UP001148786">
    <property type="component" value="Unassembled WGS sequence"/>
</dbReference>
<evidence type="ECO:0000313" key="10">
    <source>
        <dbReference type="EMBL" id="KAJ3504038.1"/>
    </source>
</evidence>
<evidence type="ECO:0000256" key="5">
    <source>
        <dbReference type="ARBA" id="ARBA00023239"/>
    </source>
</evidence>
<dbReference type="PANTHER" id="PTHR11002:SF76">
    <property type="entry name" value="CARBONIC ANHYDRASE"/>
    <property type="match status" value="1"/>
</dbReference>
<dbReference type="OrthoDB" id="10248475at2759"/>
<protein>
    <recommendedName>
        <fullName evidence="2 8">Carbonic anhydrase</fullName>
        <ecNumber evidence="2 8">4.2.1.1</ecNumber>
    </recommendedName>
    <alternativeName>
        <fullName evidence="8">Carbonate dehydratase</fullName>
    </alternativeName>
</protein>
<dbReference type="EC" id="4.2.1.1" evidence="2 8"/>
<evidence type="ECO:0000256" key="9">
    <source>
        <dbReference type="SAM" id="SignalP"/>
    </source>
</evidence>
<keyword evidence="9" id="KW-0732">Signal</keyword>
<accession>A0A9W8K2Z7</accession>
<comment type="function">
    <text evidence="8">Reversible hydration of carbon dioxide.</text>
</comment>
<evidence type="ECO:0000256" key="4">
    <source>
        <dbReference type="ARBA" id="ARBA00022833"/>
    </source>
</evidence>
<sequence>MKFFATSARQLVVLLPLVAIARAHAPPHERRQDDKRCPAFPEIEGLFKGNQQYVKEMEEEHPGLLAQLASEGQKPPFVVIDCSDSRVSEQNAFSADPGTMFTAGNIANQFSESDSSANSVLSYAVGSLKVKHVVIMGHYGCGGVSSAMVPFNVTGASTADLAVQDWIRPIREIYQTSTRAEIVEHRNKSLTGPVSSPKLRDPGFRALVEENVKANVKKVADSLLIREQYASIAPAANNCTSASNSTAGEVYIHGWVYDIEDGVVSDLRVSIGPPGRVVPLSPFPGAKADKKK</sequence>
<comment type="caution">
    <text evidence="10">The sequence shown here is derived from an EMBL/GenBank/DDBJ whole genome shotgun (WGS) entry which is preliminary data.</text>
</comment>
<dbReference type="GO" id="GO:0034599">
    <property type="term" value="P:cellular response to oxidative stress"/>
    <property type="evidence" value="ECO:0007669"/>
    <property type="project" value="TreeGrafter"/>
</dbReference>
<keyword evidence="5 8" id="KW-0456">Lyase</keyword>
<feature type="binding site" evidence="7">
    <location>
        <position position="138"/>
    </location>
    <ligand>
        <name>Zn(2+)</name>
        <dbReference type="ChEBI" id="CHEBI:29105"/>
    </ligand>
</feature>
<evidence type="ECO:0000256" key="8">
    <source>
        <dbReference type="RuleBase" id="RU003956"/>
    </source>
</evidence>
<dbReference type="GO" id="GO:0008270">
    <property type="term" value="F:zinc ion binding"/>
    <property type="evidence" value="ECO:0007669"/>
    <property type="project" value="UniProtKB-UniRule"/>
</dbReference>
<dbReference type="Pfam" id="PF00484">
    <property type="entry name" value="Pro_CA"/>
    <property type="match status" value="1"/>
</dbReference>
<dbReference type="GO" id="GO:0004089">
    <property type="term" value="F:carbonate dehydratase activity"/>
    <property type="evidence" value="ECO:0007669"/>
    <property type="project" value="UniProtKB-UniRule"/>
</dbReference>
<organism evidence="10 11">
    <name type="scientific">Agrocybe chaxingu</name>
    <dbReference type="NCBI Taxonomy" id="84603"/>
    <lineage>
        <taxon>Eukaryota</taxon>
        <taxon>Fungi</taxon>
        <taxon>Dikarya</taxon>
        <taxon>Basidiomycota</taxon>
        <taxon>Agaricomycotina</taxon>
        <taxon>Agaricomycetes</taxon>
        <taxon>Agaricomycetidae</taxon>
        <taxon>Agaricales</taxon>
        <taxon>Agaricineae</taxon>
        <taxon>Strophariaceae</taxon>
        <taxon>Agrocybe</taxon>
    </lineage>
</organism>
<reference evidence="10" key="1">
    <citation type="submission" date="2022-07" db="EMBL/GenBank/DDBJ databases">
        <title>Genome Sequence of Agrocybe chaxingu.</title>
        <authorList>
            <person name="Buettner E."/>
        </authorList>
    </citation>
    <scope>NUCLEOTIDE SEQUENCE</scope>
    <source>
        <strain evidence="10">MP-N11</strain>
    </source>
</reference>
<dbReference type="EMBL" id="JANKHO010001060">
    <property type="protein sequence ID" value="KAJ3504038.1"/>
    <property type="molecule type" value="Genomic_DNA"/>
</dbReference>
<keyword evidence="4 7" id="KW-0862">Zinc</keyword>
<feature type="chain" id="PRO_5040858221" description="Carbonic anhydrase" evidence="9">
    <location>
        <begin position="24"/>
        <end position="292"/>
    </location>
</feature>
<evidence type="ECO:0000256" key="3">
    <source>
        <dbReference type="ARBA" id="ARBA00022723"/>
    </source>
</evidence>
<gene>
    <name evidence="10" type="ORF">NLJ89_g8150</name>
</gene>
<dbReference type="SMART" id="SM00947">
    <property type="entry name" value="Pro_CA"/>
    <property type="match status" value="1"/>
</dbReference>
<dbReference type="Gene3D" id="3.40.1050.10">
    <property type="entry name" value="Carbonic anhydrase"/>
    <property type="match status" value="1"/>
</dbReference>
<evidence type="ECO:0000256" key="6">
    <source>
        <dbReference type="ARBA" id="ARBA00048348"/>
    </source>
</evidence>
<feature type="binding site" evidence="7">
    <location>
        <position position="141"/>
    </location>
    <ligand>
        <name>Zn(2+)</name>
        <dbReference type="ChEBI" id="CHEBI:29105"/>
    </ligand>
</feature>
<evidence type="ECO:0000256" key="1">
    <source>
        <dbReference type="ARBA" id="ARBA00006217"/>
    </source>
</evidence>
<dbReference type="InterPro" id="IPR001765">
    <property type="entry name" value="Carbonic_anhydrase"/>
</dbReference>
<evidence type="ECO:0000313" key="11">
    <source>
        <dbReference type="Proteomes" id="UP001148786"/>
    </source>
</evidence>
<dbReference type="AlphaFoldDB" id="A0A9W8K2Z7"/>